<sequence>MEVLDREVVATLLNIGLRSLRIPSPRTNFDIHYRWIRVIGDNIFQDKMGCKPEPSEALITLVPRKIWKYLRTLSGTLGSEDREKNLSTNLNQKALEHIALEDLVTEVPMLNTSLEVLAKPVCCILENMRAVGKRSMRGLRVRNDKMRMRHRYYVFE</sequence>
<dbReference type="Proteomes" id="UP001341840">
    <property type="component" value="Unassembled WGS sequence"/>
</dbReference>
<comment type="caution">
    <text evidence="1">The sequence shown here is derived from an EMBL/GenBank/DDBJ whole genome shotgun (WGS) entry which is preliminary data.</text>
</comment>
<reference evidence="1 2" key="1">
    <citation type="journal article" date="2023" name="Plants (Basel)">
        <title>Bridging the Gap: Combining Genomics and Transcriptomics Approaches to Understand Stylosanthes scabra, an Orphan Legume from the Brazilian Caatinga.</title>
        <authorList>
            <person name="Ferreira-Neto J.R.C."/>
            <person name="da Silva M.D."/>
            <person name="Binneck E."/>
            <person name="de Melo N.F."/>
            <person name="da Silva R.H."/>
            <person name="de Melo A.L.T.M."/>
            <person name="Pandolfi V."/>
            <person name="Bustamante F.O."/>
            <person name="Brasileiro-Vidal A.C."/>
            <person name="Benko-Iseppon A.M."/>
        </authorList>
    </citation>
    <scope>NUCLEOTIDE SEQUENCE [LARGE SCALE GENOMIC DNA]</scope>
    <source>
        <tissue evidence="1">Leaves</tissue>
    </source>
</reference>
<evidence type="ECO:0000313" key="1">
    <source>
        <dbReference type="EMBL" id="MED6206614.1"/>
    </source>
</evidence>
<keyword evidence="2" id="KW-1185">Reference proteome</keyword>
<organism evidence="1 2">
    <name type="scientific">Stylosanthes scabra</name>
    <dbReference type="NCBI Taxonomy" id="79078"/>
    <lineage>
        <taxon>Eukaryota</taxon>
        <taxon>Viridiplantae</taxon>
        <taxon>Streptophyta</taxon>
        <taxon>Embryophyta</taxon>
        <taxon>Tracheophyta</taxon>
        <taxon>Spermatophyta</taxon>
        <taxon>Magnoliopsida</taxon>
        <taxon>eudicotyledons</taxon>
        <taxon>Gunneridae</taxon>
        <taxon>Pentapetalae</taxon>
        <taxon>rosids</taxon>
        <taxon>fabids</taxon>
        <taxon>Fabales</taxon>
        <taxon>Fabaceae</taxon>
        <taxon>Papilionoideae</taxon>
        <taxon>50 kb inversion clade</taxon>
        <taxon>dalbergioids sensu lato</taxon>
        <taxon>Dalbergieae</taxon>
        <taxon>Pterocarpus clade</taxon>
        <taxon>Stylosanthes</taxon>
    </lineage>
</organism>
<accession>A0ABU6Y987</accession>
<dbReference type="EMBL" id="JASCZI010241768">
    <property type="protein sequence ID" value="MED6206614.1"/>
    <property type="molecule type" value="Genomic_DNA"/>
</dbReference>
<protein>
    <submittedName>
        <fullName evidence="1">Uncharacterized protein</fullName>
    </submittedName>
</protein>
<gene>
    <name evidence="1" type="ORF">PIB30_028475</name>
</gene>
<evidence type="ECO:0000313" key="2">
    <source>
        <dbReference type="Proteomes" id="UP001341840"/>
    </source>
</evidence>
<proteinExistence type="predicted"/>
<name>A0ABU6Y987_9FABA</name>